<proteinExistence type="predicted"/>
<keyword evidence="1" id="KW-0472">Membrane</keyword>
<feature type="transmembrane region" description="Helical" evidence="1">
    <location>
        <begin position="119"/>
        <end position="143"/>
    </location>
</feature>
<dbReference type="EMBL" id="JAUEDM010000009">
    <property type="protein sequence ID" value="KAK3312585.1"/>
    <property type="molecule type" value="Genomic_DNA"/>
</dbReference>
<protein>
    <submittedName>
        <fullName evidence="2">Uncharacterized protein</fullName>
    </submittedName>
</protein>
<reference evidence="2" key="1">
    <citation type="journal article" date="2023" name="Mol. Phylogenet. Evol.">
        <title>Genome-scale phylogeny and comparative genomics of the fungal order Sordariales.</title>
        <authorList>
            <person name="Hensen N."/>
            <person name="Bonometti L."/>
            <person name="Westerberg I."/>
            <person name="Brannstrom I.O."/>
            <person name="Guillou S."/>
            <person name="Cros-Aarteil S."/>
            <person name="Calhoun S."/>
            <person name="Haridas S."/>
            <person name="Kuo A."/>
            <person name="Mondo S."/>
            <person name="Pangilinan J."/>
            <person name="Riley R."/>
            <person name="LaButti K."/>
            <person name="Andreopoulos B."/>
            <person name="Lipzen A."/>
            <person name="Chen C."/>
            <person name="Yan M."/>
            <person name="Daum C."/>
            <person name="Ng V."/>
            <person name="Clum A."/>
            <person name="Steindorff A."/>
            <person name="Ohm R.A."/>
            <person name="Martin F."/>
            <person name="Silar P."/>
            <person name="Natvig D.O."/>
            <person name="Lalanne C."/>
            <person name="Gautier V."/>
            <person name="Ament-Velasquez S.L."/>
            <person name="Kruys A."/>
            <person name="Hutchinson M.I."/>
            <person name="Powell A.J."/>
            <person name="Barry K."/>
            <person name="Miller A.N."/>
            <person name="Grigoriev I.V."/>
            <person name="Debuchy R."/>
            <person name="Gladieux P."/>
            <person name="Hiltunen Thoren M."/>
            <person name="Johannesson H."/>
        </authorList>
    </citation>
    <scope>NUCLEOTIDE SEQUENCE</scope>
    <source>
        <strain evidence="2">CBS 118394</strain>
    </source>
</reference>
<dbReference type="PANTHER" id="PTHR37577:SF1">
    <property type="entry name" value="INTEGRAL MEMBRANE PROTEIN"/>
    <property type="match status" value="1"/>
</dbReference>
<dbReference type="PANTHER" id="PTHR37577">
    <property type="entry name" value="INTEGRAL MEMBRANE PROTEIN"/>
    <property type="match status" value="1"/>
</dbReference>
<feature type="transmembrane region" description="Helical" evidence="1">
    <location>
        <begin position="313"/>
        <end position="338"/>
    </location>
</feature>
<evidence type="ECO:0000256" key="1">
    <source>
        <dbReference type="SAM" id="Phobius"/>
    </source>
</evidence>
<accession>A0AAE0HTE8</accession>
<sequence>MMPQDGPVHCEFKEQLGQPEPFGGIVGPGVIAAVVGTAWVAVGVTLLHYLFASHKTENPVDGTIARLTGCLPPLKWFKSRPGVQEAFAKTILTLSDIQTVVGFALLATGFLSLSSGISAYHFMLVVQIAWFAHVTQLAGLSVLRSDDNRSAIARWTRILLTLALAGVLITAIVPTLFFNWAYYSGSPFKFGDGRDNWHYPGGSASLPGSYAVCFFDQPRAVRWHYYSSYLAWKYTDTPAFGTGVTAMVLVGLNAVVRSLKLVPWLGKPARSARRGISRWWTSLLVSGSSGPLQRVGFYIGLATLLTVRVHTDLLISALSGIYWLLIPAIGGTISLARTRSAIKNVADDKWTFVQLLPVLILLVIFVTALGSFLTTTASSQQQQRPIISGDDDAEPLIAPTDEETVGSSFHDRAVALLERDYFYKSAWASSAVALLCLEVTIFTALCFTDMVRWGSTNAASVLALFAVPVLVGIPSAVFVFVLLCLVYEVVAASSSSSSRDDSESTARVSWYWVLMAVVLAATGVWSALFHLIRPWGLFDVLVWVLTGVGSAIGLLNLLAVVVLSMGRNRSAGIRLP</sequence>
<feature type="transmembrane region" description="Helical" evidence="1">
    <location>
        <begin position="426"/>
        <end position="447"/>
    </location>
</feature>
<feature type="transmembrane region" description="Helical" evidence="1">
    <location>
        <begin position="459"/>
        <end position="490"/>
    </location>
</feature>
<keyword evidence="1" id="KW-0812">Transmembrane</keyword>
<evidence type="ECO:0000313" key="2">
    <source>
        <dbReference type="EMBL" id="KAK3312585.1"/>
    </source>
</evidence>
<organism evidence="2 3">
    <name type="scientific">Apodospora peruviana</name>
    <dbReference type="NCBI Taxonomy" id="516989"/>
    <lineage>
        <taxon>Eukaryota</taxon>
        <taxon>Fungi</taxon>
        <taxon>Dikarya</taxon>
        <taxon>Ascomycota</taxon>
        <taxon>Pezizomycotina</taxon>
        <taxon>Sordariomycetes</taxon>
        <taxon>Sordariomycetidae</taxon>
        <taxon>Sordariales</taxon>
        <taxon>Lasiosphaeriaceae</taxon>
        <taxon>Apodospora</taxon>
    </lineage>
</organism>
<dbReference type="Proteomes" id="UP001283341">
    <property type="component" value="Unassembled WGS sequence"/>
</dbReference>
<comment type="caution">
    <text evidence="2">The sequence shown here is derived from an EMBL/GenBank/DDBJ whole genome shotgun (WGS) entry which is preliminary data.</text>
</comment>
<name>A0AAE0HTE8_9PEZI</name>
<feature type="transmembrane region" description="Helical" evidence="1">
    <location>
        <begin position="239"/>
        <end position="259"/>
    </location>
</feature>
<keyword evidence="3" id="KW-1185">Reference proteome</keyword>
<feature type="transmembrane region" description="Helical" evidence="1">
    <location>
        <begin position="540"/>
        <end position="566"/>
    </location>
</feature>
<feature type="transmembrane region" description="Helical" evidence="1">
    <location>
        <begin position="510"/>
        <end position="528"/>
    </location>
</feature>
<gene>
    <name evidence="2" type="ORF">B0H66DRAFT_570935</name>
</gene>
<evidence type="ECO:0000313" key="3">
    <source>
        <dbReference type="Proteomes" id="UP001283341"/>
    </source>
</evidence>
<feature type="transmembrane region" description="Helical" evidence="1">
    <location>
        <begin position="25"/>
        <end position="51"/>
    </location>
</feature>
<dbReference type="AlphaFoldDB" id="A0AAE0HTE8"/>
<feature type="transmembrane region" description="Helical" evidence="1">
    <location>
        <begin position="350"/>
        <end position="373"/>
    </location>
</feature>
<reference evidence="2" key="2">
    <citation type="submission" date="2023-06" db="EMBL/GenBank/DDBJ databases">
        <authorList>
            <consortium name="Lawrence Berkeley National Laboratory"/>
            <person name="Haridas S."/>
            <person name="Hensen N."/>
            <person name="Bonometti L."/>
            <person name="Westerberg I."/>
            <person name="Brannstrom I.O."/>
            <person name="Guillou S."/>
            <person name="Cros-Aarteil S."/>
            <person name="Calhoun S."/>
            <person name="Kuo A."/>
            <person name="Mondo S."/>
            <person name="Pangilinan J."/>
            <person name="Riley R."/>
            <person name="Labutti K."/>
            <person name="Andreopoulos B."/>
            <person name="Lipzen A."/>
            <person name="Chen C."/>
            <person name="Yanf M."/>
            <person name="Daum C."/>
            <person name="Ng V."/>
            <person name="Clum A."/>
            <person name="Steindorff A."/>
            <person name="Ohm R."/>
            <person name="Martin F."/>
            <person name="Silar P."/>
            <person name="Natvig D."/>
            <person name="Lalanne C."/>
            <person name="Gautier V."/>
            <person name="Ament-Velasquez S.L."/>
            <person name="Kruys A."/>
            <person name="Hutchinson M.I."/>
            <person name="Powell A.J."/>
            <person name="Barry K."/>
            <person name="Miller A.N."/>
            <person name="Grigoriev I.V."/>
            <person name="Debuchy R."/>
            <person name="Gladieux P."/>
            <person name="Thoren M.H."/>
            <person name="Johannesson H."/>
        </authorList>
    </citation>
    <scope>NUCLEOTIDE SEQUENCE</scope>
    <source>
        <strain evidence="2">CBS 118394</strain>
    </source>
</reference>
<feature type="transmembrane region" description="Helical" evidence="1">
    <location>
        <begin position="155"/>
        <end position="182"/>
    </location>
</feature>
<dbReference type="InterPro" id="IPR053018">
    <property type="entry name" value="Elsinochrome_Biosynth-Asso"/>
</dbReference>
<feature type="transmembrane region" description="Helical" evidence="1">
    <location>
        <begin position="86"/>
        <end position="113"/>
    </location>
</feature>
<keyword evidence="1" id="KW-1133">Transmembrane helix</keyword>